<feature type="transmembrane region" description="Helical" evidence="8">
    <location>
        <begin position="276"/>
        <end position="297"/>
    </location>
</feature>
<name>A0A561UDA4_9ACTN</name>
<feature type="compositionally biased region" description="Low complexity" evidence="7">
    <location>
        <begin position="10"/>
        <end position="27"/>
    </location>
</feature>
<feature type="transmembrane region" description="Helical" evidence="8">
    <location>
        <begin position="43"/>
        <end position="67"/>
    </location>
</feature>
<keyword evidence="3" id="KW-1003">Cell membrane</keyword>
<organism evidence="10 11">
    <name type="scientific">Kitasatospora viridis</name>
    <dbReference type="NCBI Taxonomy" id="281105"/>
    <lineage>
        <taxon>Bacteria</taxon>
        <taxon>Bacillati</taxon>
        <taxon>Actinomycetota</taxon>
        <taxon>Actinomycetes</taxon>
        <taxon>Kitasatosporales</taxon>
        <taxon>Streptomycetaceae</taxon>
        <taxon>Kitasatospora</taxon>
    </lineage>
</organism>
<feature type="transmembrane region" description="Helical" evidence="8">
    <location>
        <begin position="194"/>
        <end position="212"/>
    </location>
</feature>
<keyword evidence="5 8" id="KW-1133">Transmembrane helix</keyword>
<evidence type="ECO:0000313" key="10">
    <source>
        <dbReference type="EMBL" id="TWF97337.1"/>
    </source>
</evidence>
<dbReference type="OrthoDB" id="5379144at2"/>
<feature type="transmembrane region" description="Helical" evidence="8">
    <location>
        <begin position="304"/>
        <end position="322"/>
    </location>
</feature>
<feature type="transmembrane region" description="Helical" evidence="8">
    <location>
        <begin position="394"/>
        <end position="412"/>
    </location>
</feature>
<evidence type="ECO:0000256" key="8">
    <source>
        <dbReference type="SAM" id="Phobius"/>
    </source>
</evidence>
<feature type="transmembrane region" description="Helical" evidence="8">
    <location>
        <begin position="238"/>
        <end position="256"/>
    </location>
</feature>
<dbReference type="InterPro" id="IPR050171">
    <property type="entry name" value="MFS_Transporters"/>
</dbReference>
<protein>
    <submittedName>
        <fullName evidence="10">Putative MFS family arabinose efflux permease</fullName>
    </submittedName>
</protein>
<accession>A0A561UDA4</accession>
<feature type="transmembrane region" description="Helical" evidence="8">
    <location>
        <begin position="371"/>
        <end position="388"/>
    </location>
</feature>
<gene>
    <name evidence="10" type="ORF">FHX73_111117</name>
</gene>
<dbReference type="InterPro" id="IPR020846">
    <property type="entry name" value="MFS_dom"/>
</dbReference>
<dbReference type="AlphaFoldDB" id="A0A561UDA4"/>
<keyword evidence="4 8" id="KW-0812">Transmembrane</keyword>
<evidence type="ECO:0000256" key="3">
    <source>
        <dbReference type="ARBA" id="ARBA00022475"/>
    </source>
</evidence>
<sequence>MTSTVRTPLTSPEAVVSTPSSPSVSPAPGSLLRARFSGLGGPFWVVMAGTMMNRLGAMVLPFLVFFLAARHVPTDRIPFVLGALGLGGLFGPVLGGLVTDRLGARAAMVCGMLATAGSQGLLFVAPNLATLALATLALGAGGTLHMPGASSVVAGAAEGERRRVAFGLLHWAINVGTAVAGAIGGFLAEHGYGLLFALDAGTCLAYGALVAAKLPRTPRAGRSVTAGGGYGVVLRDRVMLALLVPVLTGEAVYALTEFTLPLAIRDHGLPPTVYGLAAAVNAVLVVALQPVANLILTRFDRNRLWAFGSALVTAGVALTGTAGSTLGFVLTVAVWSLGEVVASGLYGSMVADLAPADATGRYQGAAGWARGLARFGALLFGSAVYAAFGPPALWWGALTLGLAGSAVAVLIGRRFRTRVS</sequence>
<dbReference type="SUPFAM" id="SSF103473">
    <property type="entry name" value="MFS general substrate transporter"/>
    <property type="match status" value="1"/>
</dbReference>
<reference evidence="10 11" key="1">
    <citation type="submission" date="2019-06" db="EMBL/GenBank/DDBJ databases">
        <title>Sequencing the genomes of 1000 actinobacteria strains.</title>
        <authorList>
            <person name="Klenk H.-P."/>
        </authorList>
    </citation>
    <scope>NUCLEOTIDE SEQUENCE [LARGE SCALE GENOMIC DNA]</scope>
    <source>
        <strain evidence="10 11">DSM 44826</strain>
    </source>
</reference>
<feature type="transmembrane region" description="Helical" evidence="8">
    <location>
        <begin position="131"/>
        <end position="156"/>
    </location>
</feature>
<comment type="caution">
    <text evidence="10">The sequence shown here is derived from an EMBL/GenBank/DDBJ whole genome shotgun (WGS) entry which is preliminary data.</text>
</comment>
<dbReference type="Pfam" id="PF07690">
    <property type="entry name" value="MFS_1"/>
    <property type="match status" value="1"/>
</dbReference>
<dbReference type="Gene3D" id="1.20.1250.20">
    <property type="entry name" value="MFS general substrate transporter like domains"/>
    <property type="match status" value="1"/>
</dbReference>
<dbReference type="PANTHER" id="PTHR23517">
    <property type="entry name" value="RESISTANCE PROTEIN MDTM, PUTATIVE-RELATED-RELATED"/>
    <property type="match status" value="1"/>
</dbReference>
<evidence type="ECO:0000256" key="6">
    <source>
        <dbReference type="ARBA" id="ARBA00023136"/>
    </source>
</evidence>
<evidence type="ECO:0000259" key="9">
    <source>
        <dbReference type="PROSITE" id="PS50850"/>
    </source>
</evidence>
<keyword evidence="2" id="KW-0813">Transport</keyword>
<feature type="transmembrane region" description="Helical" evidence="8">
    <location>
        <begin position="79"/>
        <end position="99"/>
    </location>
</feature>
<dbReference type="RefSeq" id="WP_145903752.1">
    <property type="nucleotide sequence ID" value="NZ_BAAAMZ010000008.1"/>
</dbReference>
<dbReference type="InterPro" id="IPR036259">
    <property type="entry name" value="MFS_trans_sf"/>
</dbReference>
<evidence type="ECO:0000256" key="5">
    <source>
        <dbReference type="ARBA" id="ARBA00022989"/>
    </source>
</evidence>
<dbReference type="PANTHER" id="PTHR23517:SF2">
    <property type="entry name" value="MULTIDRUG RESISTANCE PROTEIN MDTH"/>
    <property type="match status" value="1"/>
</dbReference>
<dbReference type="InterPro" id="IPR011701">
    <property type="entry name" value="MFS"/>
</dbReference>
<feature type="transmembrane region" description="Helical" evidence="8">
    <location>
        <begin position="328"/>
        <end position="350"/>
    </location>
</feature>
<dbReference type="PROSITE" id="PS50850">
    <property type="entry name" value="MFS"/>
    <property type="match status" value="1"/>
</dbReference>
<feature type="transmembrane region" description="Helical" evidence="8">
    <location>
        <begin position="168"/>
        <end position="188"/>
    </location>
</feature>
<dbReference type="GO" id="GO:0022857">
    <property type="term" value="F:transmembrane transporter activity"/>
    <property type="evidence" value="ECO:0007669"/>
    <property type="project" value="InterPro"/>
</dbReference>
<feature type="domain" description="Major facilitator superfamily (MFS) profile" evidence="9">
    <location>
        <begin position="42"/>
        <end position="416"/>
    </location>
</feature>
<dbReference type="Proteomes" id="UP000317940">
    <property type="component" value="Unassembled WGS sequence"/>
</dbReference>
<dbReference type="EMBL" id="VIWT01000001">
    <property type="protein sequence ID" value="TWF97337.1"/>
    <property type="molecule type" value="Genomic_DNA"/>
</dbReference>
<keyword evidence="11" id="KW-1185">Reference proteome</keyword>
<feature type="region of interest" description="Disordered" evidence="7">
    <location>
        <begin position="1"/>
        <end position="27"/>
    </location>
</feature>
<evidence type="ECO:0000256" key="1">
    <source>
        <dbReference type="ARBA" id="ARBA00004651"/>
    </source>
</evidence>
<comment type="subcellular location">
    <subcellularLocation>
        <location evidence="1">Cell membrane</location>
        <topology evidence="1">Multi-pass membrane protein</topology>
    </subcellularLocation>
</comment>
<evidence type="ECO:0000256" key="2">
    <source>
        <dbReference type="ARBA" id="ARBA00022448"/>
    </source>
</evidence>
<evidence type="ECO:0000256" key="7">
    <source>
        <dbReference type="SAM" id="MobiDB-lite"/>
    </source>
</evidence>
<dbReference type="GO" id="GO:0005886">
    <property type="term" value="C:plasma membrane"/>
    <property type="evidence" value="ECO:0007669"/>
    <property type="project" value="UniProtKB-SubCell"/>
</dbReference>
<evidence type="ECO:0000313" key="11">
    <source>
        <dbReference type="Proteomes" id="UP000317940"/>
    </source>
</evidence>
<keyword evidence="6 8" id="KW-0472">Membrane</keyword>
<evidence type="ECO:0000256" key="4">
    <source>
        <dbReference type="ARBA" id="ARBA00022692"/>
    </source>
</evidence>
<proteinExistence type="predicted"/>